<dbReference type="SUPFAM" id="SSF56801">
    <property type="entry name" value="Acetyl-CoA synthetase-like"/>
    <property type="match status" value="1"/>
</dbReference>
<sequence length="572" mass="64468">MANDRPWYRFYDPRTPRSLEYPPIPFFRFLEDSARRFPDRPALIFKPAHQGFAGSAMTYRELNELSDRLAAALYHELGVRKGDRVALIMPNIPQFVISYFAVQKIGGIVVATNPIYTPRELEYQLADSGATVAIVLSRIYERVKSVQPNTAVRRVVAVHIKEYMSPLLKLLYTLARERKEGDRVALRDNDIWFQDLLRRYRPDQRPAVEVGPDDVAIFQYTGGTTGLSKGAVALHRNIVANVLQIRAWDPEIRDGQEVVMGALPLFHAYGMIVVLGLAMQCGATIVLVPNPRDLPTLLDGLQRYRVTMFPGVPTLYNAINNHPDVKAGKYNLRTIRACISGAAPLLLEIKRRFEEITGAKLVEGYGLSEAPTATHCNPLYGLNKEGSIGIPLPDVDAKIVSLEDGVTELPPGEIGELVLRGPQVFQGYWNRPTETENTLRNGWLYTGDIARMDEDGYFYIVDRKKEVIKPGGYQVWPREVEEVLAQHPKIKEVAVAGIPDPHQGEAVKAWVVLHEGQTATVEEIREWCRDKLAPYKIPRFIEFRSELPKSMVGKVLRRVLVEEERARGQPTG</sequence>
<evidence type="ECO:0000256" key="1">
    <source>
        <dbReference type="ARBA" id="ARBA00006432"/>
    </source>
</evidence>
<evidence type="ECO:0000259" key="3">
    <source>
        <dbReference type="Pfam" id="PF00501"/>
    </source>
</evidence>
<evidence type="ECO:0000313" key="6">
    <source>
        <dbReference type="Proteomes" id="UP000197025"/>
    </source>
</evidence>
<dbReference type="RefSeq" id="WP_088571003.1">
    <property type="nucleotide sequence ID" value="NZ_FYEK01000027.1"/>
</dbReference>
<dbReference type="OrthoDB" id="9781737at2"/>
<dbReference type="GO" id="GO:0016877">
    <property type="term" value="F:ligase activity, forming carbon-sulfur bonds"/>
    <property type="evidence" value="ECO:0007669"/>
    <property type="project" value="UniProtKB-ARBA"/>
</dbReference>
<proteinExistence type="inferred from homology"/>
<dbReference type="InterPro" id="IPR045851">
    <property type="entry name" value="AMP-bd_C_sf"/>
</dbReference>
<dbReference type="AlphaFoldDB" id="A0A212QWF4"/>
<dbReference type="InterPro" id="IPR025110">
    <property type="entry name" value="AMP-bd_C"/>
</dbReference>
<evidence type="ECO:0000256" key="2">
    <source>
        <dbReference type="ARBA" id="ARBA00022598"/>
    </source>
</evidence>
<dbReference type="FunFam" id="3.40.50.12780:FF:000003">
    <property type="entry name" value="Long-chain-fatty-acid--CoA ligase FadD"/>
    <property type="match status" value="1"/>
</dbReference>
<protein>
    <submittedName>
        <fullName evidence="5">Long-chain acyl-CoA synthetase</fullName>
    </submittedName>
</protein>
<keyword evidence="2" id="KW-0436">Ligase</keyword>
<feature type="domain" description="AMP-dependent synthetase/ligase" evidence="3">
    <location>
        <begin position="30"/>
        <end position="429"/>
    </location>
</feature>
<keyword evidence="6" id="KW-1185">Reference proteome</keyword>
<dbReference type="InterPro" id="IPR000873">
    <property type="entry name" value="AMP-dep_synth/lig_dom"/>
</dbReference>
<dbReference type="InParanoid" id="A0A212QWF4"/>
<evidence type="ECO:0000259" key="4">
    <source>
        <dbReference type="Pfam" id="PF13193"/>
    </source>
</evidence>
<dbReference type="FunFam" id="3.30.300.30:FF:000008">
    <property type="entry name" value="2,3-dihydroxybenzoate-AMP ligase"/>
    <property type="match status" value="1"/>
</dbReference>
<dbReference type="Gene3D" id="3.40.50.12780">
    <property type="entry name" value="N-terminal domain of ligase-like"/>
    <property type="match status" value="1"/>
</dbReference>
<dbReference type="PROSITE" id="PS00455">
    <property type="entry name" value="AMP_BINDING"/>
    <property type="match status" value="1"/>
</dbReference>
<dbReference type="InterPro" id="IPR050237">
    <property type="entry name" value="ATP-dep_AMP-bd_enzyme"/>
</dbReference>
<dbReference type="Gene3D" id="3.30.300.30">
    <property type="match status" value="1"/>
</dbReference>
<dbReference type="InterPro" id="IPR042099">
    <property type="entry name" value="ANL_N_sf"/>
</dbReference>
<reference evidence="6" key="1">
    <citation type="submission" date="2017-06" db="EMBL/GenBank/DDBJ databases">
        <authorList>
            <person name="Varghese N."/>
            <person name="Submissions S."/>
        </authorList>
    </citation>
    <scope>NUCLEOTIDE SEQUENCE [LARGE SCALE GENOMIC DNA]</scope>
    <source>
        <strain evidence="6">JAD2</strain>
    </source>
</reference>
<dbReference type="Proteomes" id="UP000197025">
    <property type="component" value="Unassembled WGS sequence"/>
</dbReference>
<feature type="domain" description="AMP-binding enzyme C-terminal" evidence="4">
    <location>
        <begin position="479"/>
        <end position="554"/>
    </location>
</feature>
<name>A0A212QWF4_9CHLR</name>
<comment type="similarity">
    <text evidence="1">Belongs to the ATP-dependent AMP-binding enzyme family.</text>
</comment>
<accession>A0A212QWF4</accession>
<dbReference type="CDD" id="cd05936">
    <property type="entry name" value="FC-FACS_FadD_like"/>
    <property type="match status" value="1"/>
</dbReference>
<dbReference type="InterPro" id="IPR020845">
    <property type="entry name" value="AMP-binding_CS"/>
</dbReference>
<dbReference type="Pfam" id="PF13193">
    <property type="entry name" value="AMP-binding_C"/>
    <property type="match status" value="1"/>
</dbReference>
<dbReference type="Pfam" id="PF00501">
    <property type="entry name" value="AMP-binding"/>
    <property type="match status" value="1"/>
</dbReference>
<gene>
    <name evidence="5" type="ORF">SAMN02746019_00007520</name>
</gene>
<dbReference type="EMBL" id="FYEK01000027">
    <property type="protein sequence ID" value="SNB63953.1"/>
    <property type="molecule type" value="Genomic_DNA"/>
</dbReference>
<evidence type="ECO:0000313" key="5">
    <source>
        <dbReference type="EMBL" id="SNB63953.1"/>
    </source>
</evidence>
<dbReference type="PANTHER" id="PTHR43767:SF12">
    <property type="entry name" value="AMP-DEPENDENT SYNTHETASE AND LIGASE"/>
    <property type="match status" value="1"/>
</dbReference>
<organism evidence="5 6">
    <name type="scientific">Thermoflexus hugenholtzii JAD2</name>
    <dbReference type="NCBI Taxonomy" id="877466"/>
    <lineage>
        <taxon>Bacteria</taxon>
        <taxon>Bacillati</taxon>
        <taxon>Chloroflexota</taxon>
        <taxon>Thermoflexia</taxon>
        <taxon>Thermoflexales</taxon>
        <taxon>Thermoflexaceae</taxon>
        <taxon>Thermoflexus</taxon>
    </lineage>
</organism>
<dbReference type="PANTHER" id="PTHR43767">
    <property type="entry name" value="LONG-CHAIN-FATTY-ACID--COA LIGASE"/>
    <property type="match status" value="1"/>
</dbReference>